<dbReference type="OrthoDB" id="1098628at2"/>
<dbReference type="PANTHER" id="PTHR30349">
    <property type="entry name" value="PHAGE INTEGRASE-RELATED"/>
    <property type="match status" value="1"/>
</dbReference>
<organism evidence="6 7">
    <name type="scientific">Ohtaekwangia koreensis</name>
    <dbReference type="NCBI Taxonomy" id="688867"/>
    <lineage>
        <taxon>Bacteria</taxon>
        <taxon>Pseudomonadati</taxon>
        <taxon>Bacteroidota</taxon>
        <taxon>Cytophagia</taxon>
        <taxon>Cytophagales</taxon>
        <taxon>Fulvivirgaceae</taxon>
        <taxon>Ohtaekwangia</taxon>
    </lineage>
</organism>
<comment type="similarity">
    <text evidence="1">Belongs to the 'phage' integrase family.</text>
</comment>
<evidence type="ECO:0000313" key="7">
    <source>
        <dbReference type="Proteomes" id="UP000190961"/>
    </source>
</evidence>
<dbReference type="GO" id="GO:0006310">
    <property type="term" value="P:DNA recombination"/>
    <property type="evidence" value="ECO:0007669"/>
    <property type="project" value="UniProtKB-KW"/>
</dbReference>
<dbReference type="InterPro" id="IPR010998">
    <property type="entry name" value="Integrase_recombinase_N"/>
</dbReference>
<dbReference type="InterPro" id="IPR025269">
    <property type="entry name" value="SAM-like_dom"/>
</dbReference>
<dbReference type="InterPro" id="IPR050090">
    <property type="entry name" value="Tyrosine_recombinase_XerCD"/>
</dbReference>
<dbReference type="InterPro" id="IPR011010">
    <property type="entry name" value="DNA_brk_join_enz"/>
</dbReference>
<keyword evidence="4" id="KW-0175">Coiled coil</keyword>
<dbReference type="Proteomes" id="UP000190961">
    <property type="component" value="Unassembled WGS sequence"/>
</dbReference>
<dbReference type="PANTHER" id="PTHR30349:SF64">
    <property type="entry name" value="PROPHAGE INTEGRASE INTD-RELATED"/>
    <property type="match status" value="1"/>
</dbReference>
<evidence type="ECO:0000256" key="3">
    <source>
        <dbReference type="ARBA" id="ARBA00023172"/>
    </source>
</evidence>
<feature type="domain" description="Tyr recombinase" evidence="5">
    <location>
        <begin position="218"/>
        <end position="395"/>
    </location>
</feature>
<dbReference type="CDD" id="cd01185">
    <property type="entry name" value="INTN1_C_like"/>
    <property type="match status" value="1"/>
</dbReference>
<protein>
    <submittedName>
        <fullName evidence="6">Site-specific recombinase XerD</fullName>
    </submittedName>
</protein>
<reference evidence="6 7" key="1">
    <citation type="submission" date="2017-02" db="EMBL/GenBank/DDBJ databases">
        <authorList>
            <person name="Peterson S.W."/>
        </authorList>
    </citation>
    <scope>NUCLEOTIDE SEQUENCE [LARGE SCALE GENOMIC DNA]</scope>
    <source>
        <strain evidence="6 7">DSM 25262</strain>
    </source>
</reference>
<dbReference type="EMBL" id="FUZU01000001">
    <property type="protein sequence ID" value="SKC46141.1"/>
    <property type="molecule type" value="Genomic_DNA"/>
</dbReference>
<evidence type="ECO:0000256" key="4">
    <source>
        <dbReference type="SAM" id="Coils"/>
    </source>
</evidence>
<evidence type="ECO:0000313" key="6">
    <source>
        <dbReference type="EMBL" id="SKC46141.1"/>
    </source>
</evidence>
<dbReference type="STRING" id="688867.SAMN05660236_0731"/>
<dbReference type="GO" id="GO:0003677">
    <property type="term" value="F:DNA binding"/>
    <property type="evidence" value="ECO:0007669"/>
    <property type="project" value="UniProtKB-KW"/>
</dbReference>
<sequence>MASIKVLFYLRKSKTNRFGSDPIYMRVTVSGDRFETATSYTVDPAKWSQKSCRVISNNKEAKELNNLLDALRAKVYDIQKTLLLTNQEITKDVFGKLWFGVKEPSKMLLGIFKEHNEQIKALINIQYSLATYKKYLTTFDHTANFIRELYNKTDIAIEDIKYKFITDFEFWLKTKKKCNQNSTVKYLTNFKKIIHICTKNGWLLRNPFAAHKMIKEDTQRPYLTSAELDILHAKDFSSERLRQVRDIFLFSCYTGLAYIDTQKLTYNEIVTGIDGEKWIITTRQKTEAASRIPLLPTAMAILAKYKGHPACIVKNRALPILSNQKMNEYLHEIATICSINKKMTYHTARHTFATTVTLTNGVPIETVSKMLGHRNLKTTQHYAKIVDIKISEDMKALKYRMQREV</sequence>
<dbReference type="Pfam" id="PF00589">
    <property type="entry name" value="Phage_integrase"/>
    <property type="match status" value="1"/>
</dbReference>
<dbReference type="GO" id="GO:0015074">
    <property type="term" value="P:DNA integration"/>
    <property type="evidence" value="ECO:0007669"/>
    <property type="project" value="InterPro"/>
</dbReference>
<proteinExistence type="inferred from homology"/>
<keyword evidence="3" id="KW-0233">DNA recombination</keyword>
<dbReference type="InterPro" id="IPR013762">
    <property type="entry name" value="Integrase-like_cat_sf"/>
</dbReference>
<dbReference type="PROSITE" id="PS51898">
    <property type="entry name" value="TYR_RECOMBINASE"/>
    <property type="match status" value="1"/>
</dbReference>
<evidence type="ECO:0000256" key="2">
    <source>
        <dbReference type="ARBA" id="ARBA00023125"/>
    </source>
</evidence>
<feature type="coiled-coil region" evidence="4">
    <location>
        <begin position="54"/>
        <end position="81"/>
    </location>
</feature>
<dbReference type="AlphaFoldDB" id="A0A1T5J480"/>
<gene>
    <name evidence="6" type="ORF">SAMN05660236_0731</name>
</gene>
<accession>A0A1T5J480</accession>
<dbReference type="Gene3D" id="1.10.443.10">
    <property type="entry name" value="Intergrase catalytic core"/>
    <property type="match status" value="1"/>
</dbReference>
<evidence type="ECO:0000256" key="1">
    <source>
        <dbReference type="ARBA" id="ARBA00008857"/>
    </source>
</evidence>
<keyword evidence="2" id="KW-0238">DNA-binding</keyword>
<dbReference type="Pfam" id="PF13102">
    <property type="entry name" value="Phage_int_SAM_5"/>
    <property type="match status" value="1"/>
</dbReference>
<dbReference type="Pfam" id="PF17293">
    <property type="entry name" value="Arm-DNA-bind_5"/>
    <property type="match status" value="1"/>
</dbReference>
<keyword evidence="7" id="KW-1185">Reference proteome</keyword>
<evidence type="ECO:0000259" key="5">
    <source>
        <dbReference type="PROSITE" id="PS51898"/>
    </source>
</evidence>
<dbReference type="InterPro" id="IPR002104">
    <property type="entry name" value="Integrase_catalytic"/>
</dbReference>
<dbReference type="Gene3D" id="1.10.150.130">
    <property type="match status" value="1"/>
</dbReference>
<dbReference type="InterPro" id="IPR035386">
    <property type="entry name" value="Arm-DNA-bind_5"/>
</dbReference>
<name>A0A1T5J480_9BACT</name>
<dbReference type="RefSeq" id="WP_079685335.1">
    <property type="nucleotide sequence ID" value="NZ_FUZU01000001.1"/>
</dbReference>
<dbReference type="SUPFAM" id="SSF56349">
    <property type="entry name" value="DNA breaking-rejoining enzymes"/>
    <property type="match status" value="1"/>
</dbReference>